<keyword evidence="7" id="KW-0449">Lipoprotein</keyword>
<dbReference type="Pfam" id="PF05504">
    <property type="entry name" value="Spore_GerAC"/>
    <property type="match status" value="1"/>
</dbReference>
<keyword evidence="3" id="KW-0309">Germination</keyword>
<feature type="domain" description="Spore germination GerAC-like C-terminal" evidence="8">
    <location>
        <begin position="198"/>
        <end position="365"/>
    </location>
</feature>
<evidence type="ECO:0000256" key="6">
    <source>
        <dbReference type="ARBA" id="ARBA00023139"/>
    </source>
</evidence>
<accession>A0ABU9KDY4</accession>
<dbReference type="PANTHER" id="PTHR35789">
    <property type="entry name" value="SPORE GERMINATION PROTEIN B3"/>
    <property type="match status" value="1"/>
</dbReference>
<sequence>MNKKLQVAGILLLFHLALTGCWDQRLLKDSRLIYSSSFDLIEDDRIFTTAITRDFHGEMGANVEITAEGKTIRETRMNMDRKINGNFEPSKNRVFLLGEDLVKKDIYQFLDVFYRDPSSSISAKVAVAEGRGSDFLSKLREKNTFISEFLTEIIESAEGSSEVGVQNLQTICTMMFDPGKDFILPLFSLEEEEIELEGNAIFHKHSMTGKLSVMQSTLFLVLAGEKGKRARFVSEVDKENKTPLDDYISYNIVKPKTNMKILSDSPDDIKVEISLKAGVTISEYPADKLKDKKNVKKLNEKIQGDLLKRSQKLVETIQTANADLFGIGRELIAFHPKTWEKVNWEEDYKEITIIPKIETEIVGNGIIN</sequence>
<dbReference type="Pfam" id="PF25198">
    <property type="entry name" value="Spore_GerAC_N"/>
    <property type="match status" value="1"/>
</dbReference>
<evidence type="ECO:0000259" key="8">
    <source>
        <dbReference type="Pfam" id="PF05504"/>
    </source>
</evidence>
<dbReference type="PROSITE" id="PS51257">
    <property type="entry name" value="PROKAR_LIPOPROTEIN"/>
    <property type="match status" value="1"/>
</dbReference>
<dbReference type="InterPro" id="IPR038501">
    <property type="entry name" value="Spore_GerAC_C_sf"/>
</dbReference>
<feature type="domain" description="Spore germination protein N-terminal" evidence="9">
    <location>
        <begin position="23"/>
        <end position="188"/>
    </location>
</feature>
<name>A0ABU9KDY4_9BACI</name>
<evidence type="ECO:0000256" key="4">
    <source>
        <dbReference type="ARBA" id="ARBA00022729"/>
    </source>
</evidence>
<evidence type="ECO:0000256" key="7">
    <source>
        <dbReference type="ARBA" id="ARBA00023288"/>
    </source>
</evidence>
<comment type="subcellular location">
    <subcellularLocation>
        <location evidence="1">Membrane</location>
        <topology evidence="1">Lipid-anchor</topology>
    </subcellularLocation>
</comment>
<comment type="caution">
    <text evidence="10">The sequence shown here is derived from an EMBL/GenBank/DDBJ whole genome shotgun (WGS) entry which is preliminary data.</text>
</comment>
<dbReference type="NCBIfam" id="TIGR02887">
    <property type="entry name" value="spore_ger_x_C"/>
    <property type="match status" value="1"/>
</dbReference>
<comment type="similarity">
    <text evidence="2">Belongs to the GerABKC lipoprotein family.</text>
</comment>
<evidence type="ECO:0000313" key="10">
    <source>
        <dbReference type="EMBL" id="MEL3974237.1"/>
    </source>
</evidence>
<organism evidence="10 11">
    <name type="scientific">Rossellomorea oryzaecorticis</name>
    <dbReference type="NCBI Taxonomy" id="1396505"/>
    <lineage>
        <taxon>Bacteria</taxon>
        <taxon>Bacillati</taxon>
        <taxon>Bacillota</taxon>
        <taxon>Bacilli</taxon>
        <taxon>Bacillales</taxon>
        <taxon>Bacillaceae</taxon>
        <taxon>Rossellomorea</taxon>
    </lineage>
</organism>
<protein>
    <submittedName>
        <fullName evidence="10">Ger(X)C family spore germination protein</fullName>
    </submittedName>
</protein>
<evidence type="ECO:0000256" key="5">
    <source>
        <dbReference type="ARBA" id="ARBA00023136"/>
    </source>
</evidence>
<dbReference type="InterPro" id="IPR008844">
    <property type="entry name" value="Spore_GerAC-like"/>
</dbReference>
<dbReference type="Gene3D" id="3.30.300.210">
    <property type="entry name" value="Nutrient germinant receptor protein C, domain 3"/>
    <property type="match status" value="1"/>
</dbReference>
<dbReference type="RefSeq" id="WP_341985756.1">
    <property type="nucleotide sequence ID" value="NZ_JBBYAF010000046.1"/>
</dbReference>
<evidence type="ECO:0000256" key="1">
    <source>
        <dbReference type="ARBA" id="ARBA00004635"/>
    </source>
</evidence>
<evidence type="ECO:0000256" key="2">
    <source>
        <dbReference type="ARBA" id="ARBA00007886"/>
    </source>
</evidence>
<keyword evidence="6" id="KW-0564">Palmitate</keyword>
<keyword evidence="4" id="KW-0732">Signal</keyword>
<dbReference type="InterPro" id="IPR046953">
    <property type="entry name" value="Spore_GerAC-like_C"/>
</dbReference>
<dbReference type="Proteomes" id="UP001389717">
    <property type="component" value="Unassembled WGS sequence"/>
</dbReference>
<keyword evidence="11" id="KW-1185">Reference proteome</keyword>
<gene>
    <name evidence="10" type="ORF">AAEO50_18275</name>
</gene>
<proteinExistence type="inferred from homology"/>
<dbReference type="InterPro" id="IPR057336">
    <property type="entry name" value="GerAC_N"/>
</dbReference>
<dbReference type="EMBL" id="JBBYAF010000046">
    <property type="protein sequence ID" value="MEL3974237.1"/>
    <property type="molecule type" value="Genomic_DNA"/>
</dbReference>
<reference evidence="10 11" key="1">
    <citation type="submission" date="2024-04" db="EMBL/GenBank/DDBJ databases">
        <title>Bacillus oryzaecorticis sp. nov., a moderately halophilic bacterium isolated from rice husks.</title>
        <authorList>
            <person name="Zhu H.-S."/>
        </authorList>
    </citation>
    <scope>NUCLEOTIDE SEQUENCE [LARGE SCALE GENOMIC DNA]</scope>
    <source>
        <strain evidence="10 11">ZC255</strain>
    </source>
</reference>
<evidence type="ECO:0000256" key="3">
    <source>
        <dbReference type="ARBA" id="ARBA00022544"/>
    </source>
</evidence>
<evidence type="ECO:0000313" key="11">
    <source>
        <dbReference type="Proteomes" id="UP001389717"/>
    </source>
</evidence>
<dbReference type="PANTHER" id="PTHR35789:SF1">
    <property type="entry name" value="SPORE GERMINATION PROTEIN B3"/>
    <property type="match status" value="1"/>
</dbReference>
<evidence type="ECO:0000259" key="9">
    <source>
        <dbReference type="Pfam" id="PF25198"/>
    </source>
</evidence>
<keyword evidence="5" id="KW-0472">Membrane</keyword>